<evidence type="ECO:0000313" key="3">
    <source>
        <dbReference type="EMBL" id="GBF33753.1"/>
    </source>
</evidence>
<accession>A0A2L2XDF8</accession>
<dbReference type="CDD" id="cd14360">
    <property type="entry name" value="UBA_NAC_like_bac"/>
    <property type="match status" value="1"/>
</dbReference>
<evidence type="ECO:0000259" key="2">
    <source>
        <dbReference type="Pfam" id="PF14242"/>
    </source>
</evidence>
<sequence>MNELEKIDLIRSRLGVSYAEAKQALDAAGGDVVRALIELEEGEKNFSNRVQDRGQEFVGQLKGLLHKTQESRIKIKQGDKTVLEFPAPVGALGLLGVLASSQLAVLGALGTVTAMANNYTLEIDRGDAGRSESREEDVEGGMDPRVGEGPFDNQGPSPGVHNNGLKNRAMGPERDGGTAAGPVMGERGWGSGLHLGAGIWRRGRKRRKAKTVQSMND</sequence>
<keyword evidence="3" id="KW-0648">Protein biosynthesis</keyword>
<keyword evidence="4" id="KW-1185">Reference proteome</keyword>
<dbReference type="Gene3D" id="1.10.8.10">
    <property type="entry name" value="DNA helicase RuvA subunit, C-terminal domain"/>
    <property type="match status" value="1"/>
</dbReference>
<dbReference type="InterPro" id="IPR025642">
    <property type="entry name" value="DUF4342"/>
</dbReference>
<name>A0A2L2XDF8_9FIRM</name>
<dbReference type="AlphaFoldDB" id="A0A2L2XDF8"/>
<evidence type="ECO:0000313" key="4">
    <source>
        <dbReference type="Proteomes" id="UP000239549"/>
    </source>
</evidence>
<dbReference type="SUPFAM" id="SSF46934">
    <property type="entry name" value="UBA-like"/>
    <property type="match status" value="1"/>
</dbReference>
<reference evidence="4" key="1">
    <citation type="submission" date="2018-02" db="EMBL/GenBank/DDBJ databases">
        <title>Genome sequence of Desulfocucumis palustris strain NAW-5.</title>
        <authorList>
            <person name="Watanabe M."/>
            <person name="Kojima H."/>
            <person name="Fukui M."/>
        </authorList>
    </citation>
    <scope>NUCLEOTIDE SEQUENCE [LARGE SCALE GENOMIC DNA]</scope>
    <source>
        <strain evidence="4">NAW-5</strain>
    </source>
</reference>
<keyword evidence="3" id="KW-0251">Elongation factor</keyword>
<comment type="caution">
    <text evidence="3">The sequence shown here is derived from an EMBL/GenBank/DDBJ whole genome shotgun (WGS) entry which is preliminary data.</text>
</comment>
<feature type="region of interest" description="Disordered" evidence="1">
    <location>
        <begin position="126"/>
        <end position="188"/>
    </location>
</feature>
<dbReference type="InterPro" id="IPR009060">
    <property type="entry name" value="UBA-like_sf"/>
</dbReference>
<gene>
    <name evidence="3" type="ORF">DCCM_2863</name>
</gene>
<dbReference type="Pfam" id="PF14242">
    <property type="entry name" value="DUF4342"/>
    <property type="match status" value="1"/>
</dbReference>
<dbReference type="OrthoDB" id="129626at2"/>
<feature type="domain" description="DUF4342" evidence="2">
    <location>
        <begin position="44"/>
        <end position="125"/>
    </location>
</feature>
<dbReference type="RefSeq" id="WP_104372098.1">
    <property type="nucleotide sequence ID" value="NZ_BFAV01000119.1"/>
</dbReference>
<dbReference type="GO" id="GO:0003746">
    <property type="term" value="F:translation elongation factor activity"/>
    <property type="evidence" value="ECO:0007669"/>
    <property type="project" value="UniProtKB-KW"/>
</dbReference>
<evidence type="ECO:0000256" key="1">
    <source>
        <dbReference type="SAM" id="MobiDB-lite"/>
    </source>
</evidence>
<organism evidence="3 4">
    <name type="scientific">Desulfocucumis palustris</name>
    <dbReference type="NCBI Taxonomy" id="1898651"/>
    <lineage>
        <taxon>Bacteria</taxon>
        <taxon>Bacillati</taxon>
        <taxon>Bacillota</taxon>
        <taxon>Clostridia</taxon>
        <taxon>Eubacteriales</taxon>
        <taxon>Desulfocucumaceae</taxon>
        <taxon>Desulfocucumis</taxon>
    </lineage>
</organism>
<proteinExistence type="predicted"/>
<dbReference type="Proteomes" id="UP000239549">
    <property type="component" value="Unassembled WGS sequence"/>
</dbReference>
<protein>
    <submittedName>
        <fullName evidence="3">N-terminal of elongation factor Ts</fullName>
    </submittedName>
</protein>
<dbReference type="EMBL" id="BFAV01000119">
    <property type="protein sequence ID" value="GBF33753.1"/>
    <property type="molecule type" value="Genomic_DNA"/>
</dbReference>